<proteinExistence type="predicted"/>
<evidence type="ECO:0000256" key="1">
    <source>
        <dbReference type="SAM" id="MobiDB-lite"/>
    </source>
</evidence>
<feature type="domain" description="CRAL-TRIO" evidence="2">
    <location>
        <begin position="90"/>
        <end position="255"/>
    </location>
</feature>
<dbReference type="PANTHER" id="PTHR10174">
    <property type="entry name" value="ALPHA-TOCOPHEROL TRANSFER PROTEIN-RELATED"/>
    <property type="match status" value="1"/>
</dbReference>
<keyword evidence="4" id="KW-1185">Reference proteome</keyword>
<dbReference type="AlphaFoldDB" id="A0AAD8A7R1"/>
<evidence type="ECO:0000259" key="2">
    <source>
        <dbReference type="PROSITE" id="PS50191"/>
    </source>
</evidence>
<reference evidence="3" key="1">
    <citation type="journal article" date="2023" name="IScience">
        <title>Live-bearing cockroach genome reveals convergent evolutionary mechanisms linked to viviparity in insects and beyond.</title>
        <authorList>
            <person name="Fouks B."/>
            <person name="Harrison M.C."/>
            <person name="Mikhailova A.A."/>
            <person name="Marchal E."/>
            <person name="English S."/>
            <person name="Carruthers M."/>
            <person name="Jennings E.C."/>
            <person name="Chiamaka E.L."/>
            <person name="Frigard R.A."/>
            <person name="Pippel M."/>
            <person name="Attardo G.M."/>
            <person name="Benoit J.B."/>
            <person name="Bornberg-Bauer E."/>
            <person name="Tobe S.S."/>
        </authorList>
    </citation>
    <scope>NUCLEOTIDE SEQUENCE</scope>
    <source>
        <strain evidence="3">Stay&amp;Tobe</strain>
    </source>
</reference>
<dbReference type="SUPFAM" id="SSF52087">
    <property type="entry name" value="CRAL/TRIO domain"/>
    <property type="match status" value="1"/>
</dbReference>
<sequence>MDIRVLSPRLEEVALQELNEDPKRREQDLKYITDWLSKQPHLTARTDSQWLITFLRGCKFSLERTKEKLDMFYTLRTALPEFFTNRDPMLPATQKLLKLGVILPLRDTDEKGRRIILLRVGIYNPAEVGILDVFKTSLMIMDILMEEDDQMIINGQINILDLSHATLSHAAQMLPSVVKKAMTTSQEGYPIRHKGVHYIHTPSGFETVYNLFKSFMKEKLKKRLYVHGDNMDALYQHLPKKILPREYGGDAGPIDKLAAEWKRKVEDRRSWFLENEKYRSDEKKRPGGRPKTQEDLFGLEGSFRQLSVD</sequence>
<dbReference type="InterPro" id="IPR036273">
    <property type="entry name" value="CRAL/TRIO_N_dom_sf"/>
</dbReference>
<dbReference type="PROSITE" id="PS50191">
    <property type="entry name" value="CRAL_TRIO"/>
    <property type="match status" value="1"/>
</dbReference>
<dbReference type="Gene3D" id="3.40.525.10">
    <property type="entry name" value="CRAL-TRIO lipid binding domain"/>
    <property type="match status" value="1"/>
</dbReference>
<dbReference type="InterPro" id="IPR001251">
    <property type="entry name" value="CRAL-TRIO_dom"/>
</dbReference>
<gene>
    <name evidence="3" type="ORF">L9F63_014508</name>
</gene>
<comment type="caution">
    <text evidence="3">The sequence shown here is derived from an EMBL/GenBank/DDBJ whole genome shotgun (WGS) entry which is preliminary data.</text>
</comment>
<protein>
    <recommendedName>
        <fullName evidence="2">CRAL-TRIO domain-containing protein</fullName>
    </recommendedName>
</protein>
<accession>A0AAD8A7R1</accession>
<feature type="region of interest" description="Disordered" evidence="1">
    <location>
        <begin position="276"/>
        <end position="295"/>
    </location>
</feature>
<dbReference type="PANTHER" id="PTHR10174:SF216">
    <property type="entry name" value="CRAL-TRIO DOMAIN-CONTAINING PROTEIN-RELATED"/>
    <property type="match status" value="1"/>
</dbReference>
<dbReference type="Proteomes" id="UP001233999">
    <property type="component" value="Unassembled WGS sequence"/>
</dbReference>
<dbReference type="SUPFAM" id="SSF46938">
    <property type="entry name" value="CRAL/TRIO N-terminal domain"/>
    <property type="match status" value="1"/>
</dbReference>
<name>A0AAD8A7R1_DIPPU</name>
<dbReference type="Pfam" id="PF00650">
    <property type="entry name" value="CRAL_TRIO"/>
    <property type="match status" value="1"/>
</dbReference>
<dbReference type="GO" id="GO:0016020">
    <property type="term" value="C:membrane"/>
    <property type="evidence" value="ECO:0007669"/>
    <property type="project" value="TreeGrafter"/>
</dbReference>
<evidence type="ECO:0000313" key="3">
    <source>
        <dbReference type="EMBL" id="KAJ9594065.1"/>
    </source>
</evidence>
<dbReference type="Gene3D" id="1.10.8.20">
    <property type="entry name" value="N-terminal domain of phosphatidylinositol transfer protein sec14p"/>
    <property type="match status" value="1"/>
</dbReference>
<dbReference type="SMART" id="SM00516">
    <property type="entry name" value="SEC14"/>
    <property type="match status" value="1"/>
</dbReference>
<dbReference type="InterPro" id="IPR036865">
    <property type="entry name" value="CRAL-TRIO_dom_sf"/>
</dbReference>
<reference evidence="3" key="2">
    <citation type="submission" date="2023-05" db="EMBL/GenBank/DDBJ databases">
        <authorList>
            <person name="Fouks B."/>
        </authorList>
    </citation>
    <scope>NUCLEOTIDE SEQUENCE</scope>
    <source>
        <strain evidence="3">Stay&amp;Tobe</strain>
        <tissue evidence="3">Testes</tissue>
    </source>
</reference>
<evidence type="ECO:0000313" key="4">
    <source>
        <dbReference type="Proteomes" id="UP001233999"/>
    </source>
</evidence>
<dbReference type="CDD" id="cd00170">
    <property type="entry name" value="SEC14"/>
    <property type="match status" value="1"/>
</dbReference>
<dbReference type="EMBL" id="JASPKZ010003076">
    <property type="protein sequence ID" value="KAJ9594065.1"/>
    <property type="molecule type" value="Genomic_DNA"/>
</dbReference>
<feature type="compositionally biased region" description="Basic and acidic residues" evidence="1">
    <location>
        <begin position="276"/>
        <end position="285"/>
    </location>
</feature>
<organism evidence="3 4">
    <name type="scientific">Diploptera punctata</name>
    <name type="common">Pacific beetle cockroach</name>
    <dbReference type="NCBI Taxonomy" id="6984"/>
    <lineage>
        <taxon>Eukaryota</taxon>
        <taxon>Metazoa</taxon>
        <taxon>Ecdysozoa</taxon>
        <taxon>Arthropoda</taxon>
        <taxon>Hexapoda</taxon>
        <taxon>Insecta</taxon>
        <taxon>Pterygota</taxon>
        <taxon>Neoptera</taxon>
        <taxon>Polyneoptera</taxon>
        <taxon>Dictyoptera</taxon>
        <taxon>Blattodea</taxon>
        <taxon>Blaberoidea</taxon>
        <taxon>Blaberidae</taxon>
        <taxon>Diplopterinae</taxon>
        <taxon>Diploptera</taxon>
    </lineage>
</organism>
<dbReference type="PRINTS" id="PR00180">
    <property type="entry name" value="CRETINALDHBP"/>
</dbReference>
<dbReference type="GO" id="GO:1902936">
    <property type="term" value="F:phosphatidylinositol bisphosphate binding"/>
    <property type="evidence" value="ECO:0007669"/>
    <property type="project" value="TreeGrafter"/>
</dbReference>
<dbReference type="Gene3D" id="1.20.5.1200">
    <property type="entry name" value="Alpha-tocopherol transfer"/>
    <property type="match status" value="1"/>
</dbReference>